<evidence type="ECO:0000313" key="2">
    <source>
        <dbReference type="EMBL" id="AGS33645.1"/>
    </source>
</evidence>
<organism evidence="2 3">
    <name type="scientific">Corynebacterium maris DSM 45190</name>
    <dbReference type="NCBI Taxonomy" id="1224163"/>
    <lineage>
        <taxon>Bacteria</taxon>
        <taxon>Bacillati</taxon>
        <taxon>Actinomycetota</taxon>
        <taxon>Actinomycetes</taxon>
        <taxon>Mycobacteriales</taxon>
        <taxon>Corynebacteriaceae</taxon>
        <taxon>Corynebacterium</taxon>
    </lineage>
</organism>
<proteinExistence type="predicted"/>
<dbReference type="EMBL" id="CP003924">
    <property type="protein sequence ID" value="AGS33645.1"/>
    <property type="molecule type" value="Genomic_DNA"/>
</dbReference>
<dbReference type="InterPro" id="IPR036291">
    <property type="entry name" value="NAD(P)-bd_dom_sf"/>
</dbReference>
<evidence type="ECO:0000259" key="1">
    <source>
        <dbReference type="Pfam" id="PF13460"/>
    </source>
</evidence>
<dbReference type="SUPFAM" id="SSF51735">
    <property type="entry name" value="NAD(P)-binding Rossmann-fold domains"/>
    <property type="match status" value="1"/>
</dbReference>
<dbReference type="KEGG" id="cmd:B841_00810"/>
<dbReference type="RefSeq" id="WP_020933580.1">
    <property type="nucleotide sequence ID" value="NC_021915.1"/>
</dbReference>
<name>S5SZE3_9CORY</name>
<gene>
    <name evidence="2" type="ORF">B841_00810</name>
</gene>
<dbReference type="PANTHER" id="PTHR15020:SF50">
    <property type="entry name" value="UPF0659 PROTEIN YMR090W"/>
    <property type="match status" value="1"/>
</dbReference>
<protein>
    <submittedName>
        <fullName evidence="2">NADH-flavin reductase</fullName>
    </submittedName>
</protein>
<dbReference type="PANTHER" id="PTHR15020">
    <property type="entry name" value="FLAVIN REDUCTASE-RELATED"/>
    <property type="match status" value="1"/>
</dbReference>
<evidence type="ECO:0000313" key="3">
    <source>
        <dbReference type="Proteomes" id="UP000015388"/>
    </source>
</evidence>
<dbReference type="InterPro" id="IPR016040">
    <property type="entry name" value="NAD(P)-bd_dom"/>
</dbReference>
<dbReference type="AlphaFoldDB" id="S5SZE3"/>
<keyword evidence="3" id="KW-1185">Reference proteome</keyword>
<dbReference type="Pfam" id="PF13460">
    <property type="entry name" value="NAD_binding_10"/>
    <property type="match status" value="2"/>
</dbReference>
<accession>S5SZE3</accession>
<reference evidence="2 3" key="1">
    <citation type="submission" date="2012-11" db="EMBL/GenBank/DDBJ databases">
        <title>The complete genome sequence of Corynebacterium maris Coryn-1 (=DSM 45190).</title>
        <authorList>
            <person name="Schaffert L."/>
            <person name="Albersmeier A."/>
            <person name="Kalinowski J."/>
            <person name="Ruckert C."/>
        </authorList>
    </citation>
    <scope>NUCLEOTIDE SEQUENCE [LARGE SCALE GENOMIC DNA]</scope>
    <source>
        <strain evidence="3">Coryn-1</strain>
    </source>
</reference>
<dbReference type="Proteomes" id="UP000015388">
    <property type="component" value="Chromosome"/>
</dbReference>
<dbReference type="PATRIC" id="fig|1224163.3.peg.161"/>
<feature type="domain" description="NAD(P)-binding" evidence="1">
    <location>
        <begin position="111"/>
        <end position="168"/>
    </location>
</feature>
<sequence length="191" mass="20057">MDTNTTAAQNVVFVGGHSRIARLATPLLIEAGHQVHNIVRAPAQTAEIQQLGGTSVLMDLEEASPSDFVAAFDGADVIVFSATVDEPAVKLSINAARQTGVARYLLISSGAHPEEEAHLRDSGMNYTILRPGELVDGDVTGRITVTEDQPTERTSRNNVAAVIGHILATGAAVNETVSFFDGDTPLAEALA</sequence>
<dbReference type="Gene3D" id="3.40.50.720">
    <property type="entry name" value="NAD(P)-binding Rossmann-like Domain"/>
    <property type="match status" value="1"/>
</dbReference>
<dbReference type="OrthoDB" id="4248066at2"/>
<dbReference type="HOGENOM" id="CLU_025711_1_1_11"/>
<dbReference type="eggNOG" id="COG0702">
    <property type="taxonomic scope" value="Bacteria"/>
</dbReference>
<feature type="domain" description="NAD(P)-binding" evidence="1">
    <location>
        <begin position="15"/>
        <end position="109"/>
    </location>
</feature>
<dbReference type="STRING" id="1224163.B841_00810"/>